<dbReference type="Pfam" id="PF00158">
    <property type="entry name" value="Sigma54_activat"/>
    <property type="match status" value="1"/>
</dbReference>
<evidence type="ECO:0000256" key="3">
    <source>
        <dbReference type="PROSITE-ProRule" id="PRU00169"/>
    </source>
</evidence>
<dbReference type="Pfam" id="PF25601">
    <property type="entry name" value="AAA_lid_14"/>
    <property type="match status" value="1"/>
</dbReference>
<dbReference type="EMBL" id="CP001699">
    <property type="protein sequence ID" value="ACU61812.1"/>
    <property type="molecule type" value="Genomic_DNA"/>
</dbReference>
<sequence>MLMRKILIVEDEFIEAKNLQRMLIKAGYEVSGIANSVEQALSMLKNERPDFVLIDIFLRGASTGVDLGHMLRSQHVPFLYLSANSNKSTLDKVKSTRPYGFLVKPCREKDVLAMLEIAIYQHENRLPDPSPDAALPKDLLIRTGAVETDSYPAIIGQSETLQHTMRQVHMVAPSDSAVMILGESGTGKEMIAQALHILSPRKKGPFIKVNCAALPVTLIESILFGHEKGSFTGAAGRYIGKFEQADKGTLFLDEIGEVPFDVQAKLLRTLQEKEIERLGGSDTIKINVRIIAATNRDLEKEMAEGRFRIDLYYRLNVFPIYLSPLRQRGDDILLLANHFKDKFCLAEGKALFEIPSSVAHKLLTHPWPGNIRELESAMRRLVLLYSSQQEGLAEAVLQPQIQYKEAPSESNLNADQDVKTWHEYERHYILHTLKKCKGKISGENGAAKLLDLPPSTLESKMKRLGIKKGDY</sequence>
<dbReference type="InterPro" id="IPR058031">
    <property type="entry name" value="AAA_lid_NorR"/>
</dbReference>
<dbReference type="Pfam" id="PF00072">
    <property type="entry name" value="Response_reg"/>
    <property type="match status" value="1"/>
</dbReference>
<dbReference type="KEGG" id="cpi:Cpin_4365"/>
<keyword evidence="3" id="KW-0597">Phosphoprotein</keyword>
<dbReference type="PROSITE" id="PS50045">
    <property type="entry name" value="SIGMA54_INTERACT_4"/>
    <property type="match status" value="1"/>
</dbReference>
<dbReference type="InterPro" id="IPR011006">
    <property type="entry name" value="CheY-like_superfamily"/>
</dbReference>
<feature type="modified residue" description="4-aspartylphosphate" evidence="3">
    <location>
        <position position="55"/>
    </location>
</feature>
<reference evidence="7" key="1">
    <citation type="submission" date="2009-08" db="EMBL/GenBank/DDBJ databases">
        <title>The complete genome of Chitinophaga pinensis DSM 2588.</title>
        <authorList>
            <consortium name="US DOE Joint Genome Institute (JGI-PGF)"/>
            <person name="Lucas S."/>
            <person name="Copeland A."/>
            <person name="Lapidus A."/>
            <person name="Glavina del Rio T."/>
            <person name="Dalin E."/>
            <person name="Tice H."/>
            <person name="Bruce D."/>
            <person name="Goodwin L."/>
            <person name="Pitluck S."/>
            <person name="Kyrpides N."/>
            <person name="Mavromatis K."/>
            <person name="Ivanova N."/>
            <person name="Mikhailova N."/>
            <person name="Sims D."/>
            <person name="Meinche L."/>
            <person name="Brettin T."/>
            <person name="Detter J.C."/>
            <person name="Han C."/>
            <person name="Larimer F."/>
            <person name="Land M."/>
            <person name="Hauser L."/>
            <person name="Markowitz V."/>
            <person name="Cheng J.-F."/>
            <person name="Hugenholtz P."/>
            <person name="Woyke T."/>
            <person name="Wu D."/>
            <person name="Spring S."/>
            <person name="Klenk H.-P."/>
            <person name="Eisen J.A."/>
        </authorList>
    </citation>
    <scope>NUCLEOTIDE SEQUENCE [LARGE SCALE GENOMIC DNA]</scope>
    <source>
        <strain evidence="7">ATCC 43595 / DSM 2588 / LMG 13176 / NBRC 15968 / NCIMB 11800 / UQM 2034</strain>
    </source>
</reference>
<dbReference type="AlphaFoldDB" id="A0A979G6R0"/>
<dbReference type="PANTHER" id="PTHR32071">
    <property type="entry name" value="TRANSCRIPTIONAL REGULATORY PROTEIN"/>
    <property type="match status" value="1"/>
</dbReference>
<dbReference type="CDD" id="cd17534">
    <property type="entry name" value="REC_DC-like"/>
    <property type="match status" value="1"/>
</dbReference>
<dbReference type="InterPro" id="IPR027417">
    <property type="entry name" value="P-loop_NTPase"/>
</dbReference>
<dbReference type="PROSITE" id="PS50110">
    <property type="entry name" value="RESPONSE_REGULATORY"/>
    <property type="match status" value="1"/>
</dbReference>
<keyword evidence="2" id="KW-0067">ATP-binding</keyword>
<name>A0A979G6R0_CHIPD</name>
<dbReference type="SUPFAM" id="SSF52172">
    <property type="entry name" value="CheY-like"/>
    <property type="match status" value="1"/>
</dbReference>
<gene>
    <name evidence="6" type="ordered locus">Cpin_4365</name>
</gene>
<dbReference type="CDD" id="cd00009">
    <property type="entry name" value="AAA"/>
    <property type="match status" value="1"/>
</dbReference>
<evidence type="ECO:0000313" key="7">
    <source>
        <dbReference type="Proteomes" id="UP000002215"/>
    </source>
</evidence>
<dbReference type="Gene3D" id="3.40.50.2300">
    <property type="match status" value="1"/>
</dbReference>
<dbReference type="Proteomes" id="UP000002215">
    <property type="component" value="Chromosome"/>
</dbReference>
<dbReference type="InterPro" id="IPR025943">
    <property type="entry name" value="Sigma_54_int_dom_ATP-bd_2"/>
</dbReference>
<dbReference type="FunFam" id="3.40.50.300:FF:000006">
    <property type="entry name" value="DNA-binding transcriptional regulator NtrC"/>
    <property type="match status" value="1"/>
</dbReference>
<dbReference type="GO" id="GO:0043565">
    <property type="term" value="F:sequence-specific DNA binding"/>
    <property type="evidence" value="ECO:0007669"/>
    <property type="project" value="InterPro"/>
</dbReference>
<dbReference type="GO" id="GO:0000160">
    <property type="term" value="P:phosphorelay signal transduction system"/>
    <property type="evidence" value="ECO:0007669"/>
    <property type="project" value="InterPro"/>
</dbReference>
<reference evidence="6 7" key="2">
    <citation type="journal article" date="2010" name="Stand. Genomic Sci.">
        <title>Complete genome sequence of Chitinophaga pinensis type strain (UQM 2034).</title>
        <authorList>
            <person name="Glavina Del Rio T."/>
            <person name="Abt B."/>
            <person name="Spring S."/>
            <person name="Lapidus A."/>
            <person name="Nolan M."/>
            <person name="Tice H."/>
            <person name="Copeland A."/>
            <person name="Cheng J.F."/>
            <person name="Chen F."/>
            <person name="Bruce D."/>
            <person name="Goodwin L."/>
            <person name="Pitluck S."/>
            <person name="Ivanova N."/>
            <person name="Mavromatis K."/>
            <person name="Mikhailova N."/>
            <person name="Pati A."/>
            <person name="Chen A."/>
            <person name="Palaniappan K."/>
            <person name="Land M."/>
            <person name="Hauser L."/>
            <person name="Chang Y.J."/>
            <person name="Jeffries C.D."/>
            <person name="Chain P."/>
            <person name="Saunders E."/>
            <person name="Detter J.C."/>
            <person name="Brettin T."/>
            <person name="Rohde M."/>
            <person name="Goker M."/>
            <person name="Bristow J."/>
            <person name="Eisen J.A."/>
            <person name="Markowitz V."/>
            <person name="Hugenholtz P."/>
            <person name="Kyrpides N.C."/>
            <person name="Klenk H.P."/>
            <person name="Lucas S."/>
        </authorList>
    </citation>
    <scope>NUCLEOTIDE SEQUENCE [LARGE SCALE GENOMIC DNA]</scope>
    <source>
        <strain evidence="7">ATCC 43595 / DSM 2588 / LMG 13176 / NBRC 15968 / NCIMB 11800 / UQM 2034</strain>
    </source>
</reference>
<dbReference type="GO" id="GO:0006355">
    <property type="term" value="P:regulation of DNA-templated transcription"/>
    <property type="evidence" value="ECO:0007669"/>
    <property type="project" value="InterPro"/>
</dbReference>
<dbReference type="SMART" id="SM00448">
    <property type="entry name" value="REC"/>
    <property type="match status" value="1"/>
</dbReference>
<dbReference type="SUPFAM" id="SSF46689">
    <property type="entry name" value="Homeodomain-like"/>
    <property type="match status" value="1"/>
</dbReference>
<feature type="domain" description="Sigma-54 factor interaction" evidence="4">
    <location>
        <begin position="154"/>
        <end position="383"/>
    </location>
</feature>
<dbReference type="PROSITE" id="PS00676">
    <property type="entry name" value="SIGMA54_INTERACT_2"/>
    <property type="match status" value="1"/>
</dbReference>
<dbReference type="Gene3D" id="3.40.50.300">
    <property type="entry name" value="P-loop containing nucleotide triphosphate hydrolases"/>
    <property type="match status" value="1"/>
</dbReference>
<accession>A0A979G6R0</accession>
<evidence type="ECO:0000313" key="6">
    <source>
        <dbReference type="EMBL" id="ACU61812.1"/>
    </source>
</evidence>
<feature type="domain" description="Response regulatory" evidence="5">
    <location>
        <begin position="5"/>
        <end position="119"/>
    </location>
</feature>
<evidence type="ECO:0000259" key="4">
    <source>
        <dbReference type="PROSITE" id="PS50045"/>
    </source>
</evidence>
<dbReference type="SUPFAM" id="SSF52540">
    <property type="entry name" value="P-loop containing nucleoside triphosphate hydrolases"/>
    <property type="match status" value="1"/>
</dbReference>
<dbReference type="Gene3D" id="1.10.8.60">
    <property type="match status" value="1"/>
</dbReference>
<dbReference type="SMART" id="SM00382">
    <property type="entry name" value="AAA"/>
    <property type="match status" value="1"/>
</dbReference>
<keyword evidence="1" id="KW-0547">Nucleotide-binding</keyword>
<dbReference type="GO" id="GO:0005524">
    <property type="term" value="F:ATP binding"/>
    <property type="evidence" value="ECO:0007669"/>
    <property type="project" value="UniProtKB-KW"/>
</dbReference>
<dbReference type="Gene3D" id="1.10.10.60">
    <property type="entry name" value="Homeodomain-like"/>
    <property type="match status" value="1"/>
</dbReference>
<protein>
    <submittedName>
        <fullName evidence="6">Two component, sigma54 specific, transcriptional regulator, Fis family</fullName>
    </submittedName>
</protein>
<evidence type="ECO:0000256" key="1">
    <source>
        <dbReference type="ARBA" id="ARBA00022741"/>
    </source>
</evidence>
<dbReference type="InterPro" id="IPR009057">
    <property type="entry name" value="Homeodomain-like_sf"/>
</dbReference>
<proteinExistence type="predicted"/>
<dbReference type="PROSITE" id="PS00675">
    <property type="entry name" value="SIGMA54_INTERACT_1"/>
    <property type="match status" value="1"/>
</dbReference>
<evidence type="ECO:0000256" key="2">
    <source>
        <dbReference type="ARBA" id="ARBA00022840"/>
    </source>
</evidence>
<dbReference type="InterPro" id="IPR001789">
    <property type="entry name" value="Sig_transdc_resp-reg_receiver"/>
</dbReference>
<organism evidence="6 7">
    <name type="scientific">Chitinophaga pinensis (strain ATCC 43595 / DSM 2588 / LMG 13176 / NBRC 15968 / NCIMB 11800 / UQM 2034)</name>
    <dbReference type="NCBI Taxonomy" id="485918"/>
    <lineage>
        <taxon>Bacteria</taxon>
        <taxon>Pseudomonadati</taxon>
        <taxon>Bacteroidota</taxon>
        <taxon>Chitinophagia</taxon>
        <taxon>Chitinophagales</taxon>
        <taxon>Chitinophagaceae</taxon>
        <taxon>Chitinophaga</taxon>
    </lineage>
</organism>
<dbReference type="InterPro" id="IPR002078">
    <property type="entry name" value="Sigma_54_int"/>
</dbReference>
<dbReference type="PANTHER" id="PTHR32071:SF57">
    <property type="entry name" value="C4-DICARBOXYLATE TRANSPORT TRANSCRIPTIONAL REGULATORY PROTEIN DCTD"/>
    <property type="match status" value="1"/>
</dbReference>
<dbReference type="InterPro" id="IPR003593">
    <property type="entry name" value="AAA+_ATPase"/>
</dbReference>
<dbReference type="InterPro" id="IPR025662">
    <property type="entry name" value="Sigma_54_int_dom_ATP-bd_1"/>
</dbReference>
<evidence type="ECO:0000259" key="5">
    <source>
        <dbReference type="PROSITE" id="PS50110"/>
    </source>
</evidence>